<dbReference type="InterPro" id="IPR011335">
    <property type="entry name" value="Restrct_endonuc-II-like"/>
</dbReference>
<dbReference type="EMBL" id="CDSC02000156">
    <property type="protein sequence ID" value="SEH74676.1"/>
    <property type="molecule type" value="Genomic_DNA"/>
</dbReference>
<keyword evidence="2" id="KW-0540">Nuclease</keyword>
<dbReference type="Pfam" id="PF09019">
    <property type="entry name" value="EcoRII-C"/>
    <property type="match status" value="1"/>
</dbReference>
<evidence type="ECO:0000259" key="1">
    <source>
        <dbReference type="Pfam" id="PF09019"/>
    </source>
</evidence>
<name>A0A1H6KGM5_9GAMM</name>
<protein>
    <submittedName>
        <fullName evidence="2">Type II restriction endonuclease</fullName>
    </submittedName>
</protein>
<dbReference type="InterPro" id="IPR015109">
    <property type="entry name" value="Restrct_endonuc_II_EcoRII_C"/>
</dbReference>
<dbReference type="SUPFAM" id="SSF52980">
    <property type="entry name" value="Restriction endonuclease-like"/>
    <property type="match status" value="1"/>
</dbReference>
<gene>
    <name evidence="2" type="ORF">BAZSYMA_ACONTIG21582_0</name>
</gene>
<sequence>MGEAVFWLKPLYQLGFVCFFDFYFWIRVEAFCSKLLMLYNPKVTKNLKDILNMTKNQPPPIITEIPVDEQEKFEKLIKSCRSKYIRTSQEIVDKVFKEKPVYLQNIKNKEVSQSILGLRGLVWNEYLKDEVSFNIILMQKMHATLKTPQHILELLVNKKITELKEKDLLKEVRSLCGEYAGRVFPYIYKIALSNTNSRRSRAGKTFESIVYKVYDILEYDFDSQNKVGRKTFTKLGLGKKVDSILPSVDCYEQRRNKTIIGTMKTSLRERWQEVAEEIERTKIPEIHLLTVDEDISKSKAQEMANHNIIVVAYDWVANSESLTSMKNIISFEDYLFEEIPSILKFWGEK</sequence>
<dbReference type="Gene3D" id="3.40.91.80">
    <property type="match status" value="1"/>
</dbReference>
<evidence type="ECO:0000313" key="2">
    <source>
        <dbReference type="EMBL" id="SEH74676.1"/>
    </source>
</evidence>
<dbReference type="RefSeq" id="WP_241502530.1">
    <property type="nucleotide sequence ID" value="NZ_CDSC02000156.1"/>
</dbReference>
<accession>A0A1H6KGM5</accession>
<dbReference type="Proteomes" id="UP000198988">
    <property type="component" value="Unassembled WGS sequence"/>
</dbReference>
<organism evidence="2 3">
    <name type="scientific">Bathymodiolus azoricus thioautotrophic gill symbiont</name>
    <dbReference type="NCBI Taxonomy" id="235205"/>
    <lineage>
        <taxon>Bacteria</taxon>
        <taxon>Pseudomonadati</taxon>
        <taxon>Pseudomonadota</taxon>
        <taxon>Gammaproteobacteria</taxon>
        <taxon>sulfur-oxidizing symbionts</taxon>
    </lineage>
</organism>
<keyword evidence="2" id="KW-0255">Endonuclease</keyword>
<keyword evidence="2" id="KW-0378">Hydrolase</keyword>
<dbReference type="GO" id="GO:0003677">
    <property type="term" value="F:DNA binding"/>
    <property type="evidence" value="ECO:0007669"/>
    <property type="project" value="InterPro"/>
</dbReference>
<dbReference type="GO" id="GO:0009307">
    <property type="term" value="P:DNA restriction-modification system"/>
    <property type="evidence" value="ECO:0007669"/>
    <property type="project" value="InterPro"/>
</dbReference>
<dbReference type="InterPro" id="IPR038365">
    <property type="entry name" value="EcoRII_C_sf"/>
</dbReference>
<reference evidence="3" key="1">
    <citation type="submission" date="2016-06" db="EMBL/GenBank/DDBJ databases">
        <authorList>
            <person name="Petersen J."/>
            <person name="Sayavedra L."/>
        </authorList>
    </citation>
    <scope>NUCLEOTIDE SEQUENCE [LARGE SCALE GENOMIC DNA]</scope>
    <source>
        <strain evidence="3">BazSymA</strain>
    </source>
</reference>
<evidence type="ECO:0000313" key="3">
    <source>
        <dbReference type="Proteomes" id="UP000198988"/>
    </source>
</evidence>
<feature type="domain" description="Restriction endonuclease type II EcoRII C-terminal" evidence="1">
    <location>
        <begin position="189"/>
        <end position="334"/>
    </location>
</feature>
<dbReference type="CDD" id="cd22320">
    <property type="entry name" value="Ecl18kI-like"/>
    <property type="match status" value="1"/>
</dbReference>
<dbReference type="AlphaFoldDB" id="A0A1H6KGM5"/>
<dbReference type="GO" id="GO:0009036">
    <property type="term" value="F:type II site-specific deoxyribonuclease activity"/>
    <property type="evidence" value="ECO:0007669"/>
    <property type="project" value="InterPro"/>
</dbReference>
<proteinExistence type="predicted"/>